<gene>
    <name evidence="12" type="ORF">T552_02054</name>
</gene>
<dbReference type="InterPro" id="IPR002464">
    <property type="entry name" value="DNA/RNA_helicase_DEAH_CS"/>
</dbReference>
<evidence type="ECO:0000256" key="3">
    <source>
        <dbReference type="ARBA" id="ARBA00022664"/>
    </source>
</evidence>
<dbReference type="Pfam" id="PF00271">
    <property type="entry name" value="Helicase_C"/>
    <property type="match status" value="1"/>
</dbReference>
<dbReference type="SMART" id="SM00847">
    <property type="entry name" value="HA2"/>
    <property type="match status" value="1"/>
</dbReference>
<dbReference type="GeneID" id="28936813"/>
<comment type="catalytic activity">
    <reaction evidence="9">
        <text>ATP + H2O = ADP + phosphate + H(+)</text>
        <dbReference type="Rhea" id="RHEA:13065"/>
        <dbReference type="ChEBI" id="CHEBI:15377"/>
        <dbReference type="ChEBI" id="CHEBI:15378"/>
        <dbReference type="ChEBI" id="CHEBI:30616"/>
        <dbReference type="ChEBI" id="CHEBI:43474"/>
        <dbReference type="ChEBI" id="CHEBI:456216"/>
        <dbReference type="EC" id="3.6.4.13"/>
    </reaction>
</comment>
<feature type="domain" description="Helicase C-terminal" evidence="11">
    <location>
        <begin position="236"/>
        <end position="416"/>
    </location>
</feature>
<dbReference type="PANTHER" id="PTHR18934">
    <property type="entry name" value="ATP-DEPENDENT RNA HELICASE"/>
    <property type="match status" value="1"/>
</dbReference>
<dbReference type="GO" id="GO:0016787">
    <property type="term" value="F:hydrolase activity"/>
    <property type="evidence" value="ECO:0007669"/>
    <property type="project" value="UniProtKB-KW"/>
</dbReference>
<evidence type="ECO:0000259" key="10">
    <source>
        <dbReference type="PROSITE" id="PS51192"/>
    </source>
</evidence>
<dbReference type="Gene3D" id="3.40.50.300">
    <property type="entry name" value="P-loop containing nucleotide triphosphate hydrolases"/>
    <property type="match status" value="2"/>
</dbReference>
<dbReference type="GO" id="GO:0003723">
    <property type="term" value="F:RNA binding"/>
    <property type="evidence" value="ECO:0007669"/>
    <property type="project" value="TreeGrafter"/>
</dbReference>
<dbReference type="Proteomes" id="UP000054454">
    <property type="component" value="Unassembled WGS sequence"/>
</dbReference>
<protein>
    <recommendedName>
        <fullName evidence="2">RNA helicase</fullName>
        <ecNumber evidence="2">3.6.4.13</ecNumber>
    </recommendedName>
</protein>
<keyword evidence="5" id="KW-0378">Hydrolase</keyword>
<dbReference type="SMART" id="SM00487">
    <property type="entry name" value="DEXDc"/>
    <property type="match status" value="1"/>
</dbReference>
<evidence type="ECO:0000256" key="5">
    <source>
        <dbReference type="ARBA" id="ARBA00022801"/>
    </source>
</evidence>
<keyword evidence="3" id="KW-0507">mRNA processing</keyword>
<evidence type="ECO:0000256" key="8">
    <source>
        <dbReference type="ARBA" id="ARBA00023187"/>
    </source>
</evidence>
<dbReference type="Pfam" id="PF21010">
    <property type="entry name" value="HA2_C"/>
    <property type="match status" value="1"/>
</dbReference>
<keyword evidence="7" id="KW-0067">ATP-binding</keyword>
<dbReference type="AlphaFoldDB" id="A0A0W4ZGW7"/>
<accession>A0A0W4ZGW7</accession>
<dbReference type="EC" id="3.6.4.13" evidence="2"/>
<evidence type="ECO:0000313" key="13">
    <source>
        <dbReference type="Proteomes" id="UP000054454"/>
    </source>
</evidence>
<dbReference type="GO" id="GO:0003724">
    <property type="term" value="F:RNA helicase activity"/>
    <property type="evidence" value="ECO:0007669"/>
    <property type="project" value="UniProtKB-EC"/>
</dbReference>
<dbReference type="InterPro" id="IPR007502">
    <property type="entry name" value="Helicase-assoc_dom"/>
</dbReference>
<dbReference type="GO" id="GO:0008380">
    <property type="term" value="P:RNA splicing"/>
    <property type="evidence" value="ECO:0007669"/>
    <property type="project" value="UniProtKB-KW"/>
</dbReference>
<dbReference type="EMBL" id="LFVZ01000009">
    <property type="protein sequence ID" value="KTW27612.1"/>
    <property type="molecule type" value="Genomic_DNA"/>
</dbReference>
<dbReference type="InterPro" id="IPR001650">
    <property type="entry name" value="Helicase_C-like"/>
</dbReference>
<dbReference type="FunFam" id="3.40.50.300:FF:000578">
    <property type="entry name" value="probable ATP-dependent RNA helicase DHX35"/>
    <property type="match status" value="1"/>
</dbReference>
<dbReference type="GO" id="GO:0005684">
    <property type="term" value="C:U2-type spliceosomal complex"/>
    <property type="evidence" value="ECO:0007669"/>
    <property type="project" value="UniProtKB-ARBA"/>
</dbReference>
<evidence type="ECO:0000256" key="9">
    <source>
        <dbReference type="ARBA" id="ARBA00047984"/>
    </source>
</evidence>
<dbReference type="Pfam" id="PF04408">
    <property type="entry name" value="WHD_HA2"/>
    <property type="match status" value="1"/>
</dbReference>
<reference evidence="13" key="1">
    <citation type="journal article" date="2016" name="Nat. Commun.">
        <title>Genome analysis of three Pneumocystis species reveals adaptation mechanisms to life exclusively in mammalian hosts.</title>
        <authorList>
            <person name="Ma L."/>
            <person name="Chen Z."/>
            <person name="Huang D.W."/>
            <person name="Kutty G."/>
            <person name="Ishihara M."/>
            <person name="Wang H."/>
            <person name="Abouelleil A."/>
            <person name="Bishop L."/>
            <person name="Davey E."/>
            <person name="Deng R."/>
            <person name="Deng X."/>
            <person name="Fan L."/>
            <person name="Fantoni G."/>
            <person name="Fitzgerald M."/>
            <person name="Gogineni E."/>
            <person name="Goldberg J.M."/>
            <person name="Handley G."/>
            <person name="Hu X."/>
            <person name="Huber C."/>
            <person name="Jiao X."/>
            <person name="Jones K."/>
            <person name="Levin J.Z."/>
            <person name="Liu Y."/>
            <person name="Macdonald P."/>
            <person name="Melnikov A."/>
            <person name="Raley C."/>
            <person name="Sassi M."/>
            <person name="Sherman B.T."/>
            <person name="Song X."/>
            <person name="Sykes S."/>
            <person name="Tran B."/>
            <person name="Walsh L."/>
            <person name="Xia Y."/>
            <person name="Yang J."/>
            <person name="Young S."/>
            <person name="Zeng Q."/>
            <person name="Zheng X."/>
            <person name="Stephens R."/>
            <person name="Nusbaum C."/>
            <person name="Birren B.W."/>
            <person name="Azadi P."/>
            <person name="Lempicki R.A."/>
            <person name="Cuomo C.A."/>
            <person name="Kovacs J.A."/>
        </authorList>
    </citation>
    <scope>NUCLEOTIDE SEQUENCE [LARGE SCALE GENOMIC DNA]</scope>
    <source>
        <strain evidence="13">B80</strain>
    </source>
</reference>
<dbReference type="GO" id="GO:0005524">
    <property type="term" value="F:ATP binding"/>
    <property type="evidence" value="ECO:0007669"/>
    <property type="project" value="UniProtKB-KW"/>
</dbReference>
<keyword evidence="8" id="KW-0508">mRNA splicing</keyword>
<dbReference type="InterPro" id="IPR027417">
    <property type="entry name" value="P-loop_NTPase"/>
</dbReference>
<keyword evidence="13" id="KW-1185">Reference proteome</keyword>
<comment type="caution">
    <text evidence="12">The sequence shown here is derived from an EMBL/GenBank/DDBJ whole genome shotgun (WGS) entry which is preliminary data.</text>
</comment>
<comment type="similarity">
    <text evidence="1">Belongs to the DEAD box helicase family. DEAH subfamily.</text>
</comment>
<dbReference type="SUPFAM" id="SSF52540">
    <property type="entry name" value="P-loop containing nucleoside triphosphate hydrolases"/>
    <property type="match status" value="1"/>
</dbReference>
<evidence type="ECO:0000256" key="4">
    <source>
        <dbReference type="ARBA" id="ARBA00022741"/>
    </source>
</evidence>
<evidence type="ECO:0000313" key="12">
    <source>
        <dbReference type="EMBL" id="KTW27612.1"/>
    </source>
</evidence>
<proteinExistence type="inferred from homology"/>
<dbReference type="OrthoDB" id="10253254at2759"/>
<dbReference type="VEuPathDB" id="FungiDB:T552_02054"/>
<dbReference type="PROSITE" id="PS51194">
    <property type="entry name" value="HELICASE_CTER"/>
    <property type="match status" value="1"/>
</dbReference>
<feature type="domain" description="Helicase ATP-binding" evidence="10">
    <location>
        <begin position="49"/>
        <end position="213"/>
    </location>
</feature>
<evidence type="ECO:0000256" key="2">
    <source>
        <dbReference type="ARBA" id="ARBA00012552"/>
    </source>
</evidence>
<dbReference type="InterPro" id="IPR048333">
    <property type="entry name" value="HA2_WH"/>
</dbReference>
<evidence type="ECO:0000259" key="11">
    <source>
        <dbReference type="PROSITE" id="PS51194"/>
    </source>
</evidence>
<evidence type="ECO:0000256" key="7">
    <source>
        <dbReference type="ARBA" id="ARBA00022840"/>
    </source>
</evidence>
<keyword evidence="4" id="KW-0547">Nucleotide-binding</keyword>
<dbReference type="CDD" id="cd18791">
    <property type="entry name" value="SF2_C_RHA"/>
    <property type="match status" value="1"/>
</dbReference>
<dbReference type="PROSITE" id="PS00690">
    <property type="entry name" value="DEAH_ATP_HELICASE"/>
    <property type="match status" value="1"/>
</dbReference>
<dbReference type="Pfam" id="PF07717">
    <property type="entry name" value="OB_NTP_bind"/>
    <property type="match status" value="1"/>
</dbReference>
<dbReference type="SMART" id="SM00490">
    <property type="entry name" value="HELICc"/>
    <property type="match status" value="1"/>
</dbReference>
<organism evidence="12 13">
    <name type="scientific">Pneumocystis carinii (strain B80)</name>
    <name type="common">Rat pneumocystis pneumonia agent</name>
    <name type="synonym">Pneumocystis carinii f. sp. carinii</name>
    <dbReference type="NCBI Taxonomy" id="1408658"/>
    <lineage>
        <taxon>Eukaryota</taxon>
        <taxon>Fungi</taxon>
        <taxon>Dikarya</taxon>
        <taxon>Ascomycota</taxon>
        <taxon>Taphrinomycotina</taxon>
        <taxon>Pneumocystomycetes</taxon>
        <taxon>Pneumocystaceae</taxon>
        <taxon>Pneumocystis</taxon>
    </lineage>
</organism>
<dbReference type="Pfam" id="PF00270">
    <property type="entry name" value="DEAD"/>
    <property type="match status" value="1"/>
</dbReference>
<dbReference type="PROSITE" id="PS51192">
    <property type="entry name" value="HELICASE_ATP_BIND_1"/>
    <property type="match status" value="1"/>
</dbReference>
<dbReference type="InterPro" id="IPR011545">
    <property type="entry name" value="DEAD/DEAH_box_helicase_dom"/>
</dbReference>
<sequence length="671" mass="75890">MAFGGSTLDKASENEIDEGNIPIINKLTSLSIKRQRELLPIYQHKNALLYLIEKTPVTIIVGETGSGKTTQLPQYLKEAGWGDNGNIIACTQPRRISAATVAIRVAEEVGCPLGDEVGYSIRFEDVTSEKTKIKYMTDGMLVRETLIDPLLSHYSVIMLDEVHERSLYTDILLGILKKIQKKRNTLKIIISSATLNADELLSYFNKENDDTAKIISIEGRMYPVDILYLSEPTSNYIEKSVETIFEINSKEKEGDILVFLTGKEEIDICISKIIEQSNHLLSNNDPRILALPLYSGLSNERQIEIFASAPQGTRKVIVSTNISETGVTIDGIVYVIDSGFVKLRVFNTHTNFESLIITPISKTSALQRAGRAGRTRPGKCFRLYDNSSFHALKETNIPEIQRSDLTGLILQLKALGIDNIARFEYITNPPSEMVIQSLELLFALDSLDEYGKLTNPLGMRMAEFPINPKMAKMLLMSNKFSCGEQILTIAAMISVQNVFLPQENKKSFEAARKKFSVEEGDHITLMNIFQAFTTKGEKSSKWCYEHFLNFKALSRAVSIRAQLRRYLERFKIPIESADPKNGTDNIRKCLVSGYFSHAAKMQADGSFRLVKGNSILYVHPSSIMFNRKTDWVIFNEVLETKKKIFMRDITTIKREWLLELAPHYYTLEHQN</sequence>
<dbReference type="FunFam" id="3.40.50.300:FF:000007">
    <property type="entry name" value="Pre-mRNA-splicing factor ATP-dependent RNA helicase"/>
    <property type="match status" value="1"/>
</dbReference>
<dbReference type="PANTHER" id="PTHR18934:SF136">
    <property type="entry name" value="ATP-DEPENDENT RNA HELICASE DHX35-RELATED"/>
    <property type="match status" value="1"/>
</dbReference>
<dbReference type="InterPro" id="IPR014001">
    <property type="entry name" value="Helicase_ATP-bd"/>
</dbReference>
<evidence type="ECO:0000256" key="6">
    <source>
        <dbReference type="ARBA" id="ARBA00022806"/>
    </source>
</evidence>
<dbReference type="Gene3D" id="1.20.120.1080">
    <property type="match status" value="1"/>
</dbReference>
<evidence type="ECO:0000256" key="1">
    <source>
        <dbReference type="ARBA" id="ARBA00008792"/>
    </source>
</evidence>
<name>A0A0W4ZGW7_PNEC8</name>
<dbReference type="GO" id="GO:0006397">
    <property type="term" value="P:mRNA processing"/>
    <property type="evidence" value="ECO:0007669"/>
    <property type="project" value="UniProtKB-KW"/>
</dbReference>
<dbReference type="InterPro" id="IPR011709">
    <property type="entry name" value="DEAD-box_helicase_OB_fold"/>
</dbReference>
<dbReference type="RefSeq" id="XP_018225494.1">
    <property type="nucleotide sequence ID" value="XM_018370610.1"/>
</dbReference>
<keyword evidence="6" id="KW-0347">Helicase</keyword>
<dbReference type="GO" id="GO:0071013">
    <property type="term" value="C:catalytic step 2 spliceosome"/>
    <property type="evidence" value="ECO:0007669"/>
    <property type="project" value="TreeGrafter"/>
</dbReference>